<dbReference type="SUPFAM" id="SSF90123">
    <property type="entry name" value="ABC transporter transmembrane region"/>
    <property type="match status" value="1"/>
</dbReference>
<evidence type="ECO:0000256" key="2">
    <source>
        <dbReference type="ARBA" id="ARBA00022448"/>
    </source>
</evidence>
<dbReference type="GO" id="GO:0005886">
    <property type="term" value="C:plasma membrane"/>
    <property type="evidence" value="ECO:0007669"/>
    <property type="project" value="UniProtKB-SubCell"/>
</dbReference>
<dbReference type="InterPro" id="IPR003439">
    <property type="entry name" value="ABC_transporter-like_ATP-bd"/>
</dbReference>
<feature type="domain" description="ABC transmembrane type-1" evidence="12">
    <location>
        <begin position="45"/>
        <end position="325"/>
    </location>
</feature>
<dbReference type="eggNOG" id="COG1132">
    <property type="taxonomic scope" value="Bacteria"/>
</dbReference>
<keyword evidence="15" id="KW-1185">Reference proteome</keyword>
<evidence type="ECO:0000256" key="1">
    <source>
        <dbReference type="ARBA" id="ARBA00004651"/>
    </source>
</evidence>
<organism evidence="13">
    <name type="scientific">Streptomyces auratus AGR0001</name>
    <dbReference type="NCBI Taxonomy" id="1160718"/>
    <lineage>
        <taxon>Bacteria</taxon>
        <taxon>Bacillati</taxon>
        <taxon>Actinomycetota</taxon>
        <taxon>Actinomycetes</taxon>
        <taxon>Kitasatosporales</taxon>
        <taxon>Streptomycetaceae</taxon>
        <taxon>Streptomyces</taxon>
    </lineage>
</organism>
<evidence type="ECO:0000256" key="5">
    <source>
        <dbReference type="ARBA" id="ARBA00022692"/>
    </source>
</evidence>
<name>J2K8R4_9ACTN</name>
<dbReference type="KEGG" id="sauh:SU9_030095"/>
<evidence type="ECO:0000256" key="6">
    <source>
        <dbReference type="ARBA" id="ARBA00022741"/>
    </source>
</evidence>
<dbReference type="PROSITE" id="PS50893">
    <property type="entry name" value="ABC_TRANSPORTER_2"/>
    <property type="match status" value="1"/>
</dbReference>
<feature type="domain" description="ABC transporter" evidence="11">
    <location>
        <begin position="356"/>
        <end position="590"/>
    </location>
</feature>
<evidence type="ECO:0000256" key="3">
    <source>
        <dbReference type="ARBA" id="ARBA00022475"/>
    </source>
</evidence>
<dbReference type="FunFam" id="3.40.50.300:FF:001001">
    <property type="entry name" value="Multidrug ABC transporter ATP-binding protein"/>
    <property type="match status" value="1"/>
</dbReference>
<evidence type="ECO:0000256" key="10">
    <source>
        <dbReference type="SAM" id="Phobius"/>
    </source>
</evidence>
<feature type="transmembrane region" description="Helical" evidence="10">
    <location>
        <begin position="183"/>
        <end position="202"/>
    </location>
</feature>
<dbReference type="RefSeq" id="WP_006601877.1">
    <property type="nucleotide sequence ID" value="NZ_CP072931.1"/>
</dbReference>
<keyword evidence="7 13" id="KW-0067">ATP-binding</keyword>
<gene>
    <name evidence="13" type="ORF">SU9_01450</name>
    <name evidence="14" type="ORF">SU9_030095</name>
</gene>
<keyword evidence="6" id="KW-0547">Nucleotide-binding</keyword>
<dbReference type="Gene3D" id="1.20.1560.10">
    <property type="entry name" value="ABC transporter type 1, transmembrane domain"/>
    <property type="match status" value="1"/>
</dbReference>
<evidence type="ECO:0000259" key="11">
    <source>
        <dbReference type="PROSITE" id="PS50893"/>
    </source>
</evidence>
<dbReference type="Pfam" id="PF00005">
    <property type="entry name" value="ABC_tran"/>
    <property type="match status" value="1"/>
</dbReference>
<feature type="transmembrane region" description="Helical" evidence="10">
    <location>
        <begin position="158"/>
        <end position="177"/>
    </location>
</feature>
<evidence type="ECO:0000256" key="7">
    <source>
        <dbReference type="ARBA" id="ARBA00022840"/>
    </source>
</evidence>
<dbReference type="EMBL" id="AJGV01000010">
    <property type="protein sequence ID" value="EJJ08860.1"/>
    <property type="molecule type" value="Genomic_DNA"/>
</dbReference>
<dbReference type="GO" id="GO:0015421">
    <property type="term" value="F:ABC-type oligopeptide transporter activity"/>
    <property type="evidence" value="ECO:0007669"/>
    <property type="project" value="TreeGrafter"/>
</dbReference>
<feature type="transmembrane region" description="Helical" evidence="10">
    <location>
        <begin position="266"/>
        <end position="295"/>
    </location>
</feature>
<dbReference type="Proteomes" id="UP000009036">
    <property type="component" value="Chromosome"/>
</dbReference>
<dbReference type="GO" id="GO:0016887">
    <property type="term" value="F:ATP hydrolysis activity"/>
    <property type="evidence" value="ECO:0007669"/>
    <property type="project" value="InterPro"/>
</dbReference>
<dbReference type="InterPro" id="IPR011527">
    <property type="entry name" value="ABC1_TM_dom"/>
</dbReference>
<dbReference type="PANTHER" id="PTHR43394:SF1">
    <property type="entry name" value="ATP-BINDING CASSETTE SUB-FAMILY B MEMBER 10, MITOCHONDRIAL"/>
    <property type="match status" value="1"/>
</dbReference>
<dbReference type="EMBL" id="CP072931">
    <property type="protein sequence ID" value="QTZ95178.1"/>
    <property type="molecule type" value="Genomic_DNA"/>
</dbReference>
<feature type="transmembrane region" description="Helical" evidence="10">
    <location>
        <begin position="84"/>
        <end position="101"/>
    </location>
</feature>
<keyword evidence="3" id="KW-1003">Cell membrane</keyword>
<dbReference type="Pfam" id="PF00664">
    <property type="entry name" value="ABC_membrane"/>
    <property type="match status" value="1"/>
</dbReference>
<dbReference type="OrthoDB" id="9806127at2"/>
<dbReference type="HOGENOM" id="CLU_000604_84_3_11"/>
<dbReference type="CDD" id="cd07346">
    <property type="entry name" value="ABC_6TM_exporters"/>
    <property type="match status" value="1"/>
</dbReference>
<evidence type="ECO:0000256" key="9">
    <source>
        <dbReference type="ARBA" id="ARBA00023136"/>
    </source>
</evidence>
<dbReference type="SMART" id="SM00382">
    <property type="entry name" value="AAA"/>
    <property type="match status" value="1"/>
</dbReference>
<keyword evidence="8 10" id="KW-1133">Transmembrane helix</keyword>
<dbReference type="STRING" id="1160718.SU9_01450"/>
<dbReference type="PATRIC" id="fig|1160718.3.peg.299"/>
<evidence type="ECO:0000313" key="13">
    <source>
        <dbReference type="EMBL" id="EJJ08860.1"/>
    </source>
</evidence>
<reference evidence="14" key="2">
    <citation type="submission" date="2021-04" db="EMBL/GenBank/DDBJ databases">
        <authorList>
            <person name="Wen M.-L."/>
            <person name="Han X.-L."/>
            <person name="Xiong J."/>
        </authorList>
    </citation>
    <scope>NUCLEOTIDE SEQUENCE</scope>
    <source>
        <strain evidence="14">AGR0001</strain>
    </source>
</reference>
<dbReference type="Gene3D" id="3.40.50.300">
    <property type="entry name" value="P-loop containing nucleotide triphosphate hydrolases"/>
    <property type="match status" value="1"/>
</dbReference>
<dbReference type="InterPro" id="IPR039421">
    <property type="entry name" value="Type_1_exporter"/>
</dbReference>
<keyword evidence="5 10" id="KW-0812">Transmembrane</keyword>
<dbReference type="InterPro" id="IPR027417">
    <property type="entry name" value="P-loop_NTPase"/>
</dbReference>
<accession>J2K8R4</accession>
<keyword evidence="9 10" id="KW-0472">Membrane</keyword>
<dbReference type="AlphaFoldDB" id="J2K8R4"/>
<dbReference type="InterPro" id="IPR003593">
    <property type="entry name" value="AAA+_ATPase"/>
</dbReference>
<evidence type="ECO:0000313" key="15">
    <source>
        <dbReference type="Proteomes" id="UP000009036"/>
    </source>
</evidence>
<reference evidence="13" key="1">
    <citation type="journal article" date="2012" name="J. Bacteriol.">
        <title>Genome Sequence of Streptomyces auratus Strain AGR0001, a Phoslactomycin-Producing Actinomycete.</title>
        <authorList>
            <person name="Han X."/>
            <person name="Li M."/>
            <person name="Ding Z."/>
            <person name="Zhao J."/>
            <person name="Ji K."/>
            <person name="Wen M."/>
            <person name="Lu T."/>
        </authorList>
    </citation>
    <scope>NUCLEOTIDE SEQUENCE [LARGE SCALE GENOMIC DNA]</scope>
    <source>
        <strain evidence="13">AGR0001</strain>
    </source>
</reference>
<keyword evidence="4" id="KW-0997">Cell inner membrane</keyword>
<evidence type="ECO:0000256" key="8">
    <source>
        <dbReference type="ARBA" id="ARBA00022989"/>
    </source>
</evidence>
<dbReference type="InterPro" id="IPR036640">
    <property type="entry name" value="ABC1_TM_sf"/>
</dbReference>
<feature type="transmembrane region" description="Helical" evidence="10">
    <location>
        <begin position="43"/>
        <end position="64"/>
    </location>
</feature>
<proteinExistence type="predicted"/>
<dbReference type="PROSITE" id="PS50929">
    <property type="entry name" value="ABC_TM1F"/>
    <property type="match status" value="1"/>
</dbReference>
<sequence>MIGLAPPEHDPDAPQTLTTLPVGSPATVRSYVADLIRRHRRAFTVLVAVNAAAVTASMAGPYLLGGVVEKLSAGDRNLQLEGTLALFALALAAQTVFVRMVRLRGAMLGELMLADLREDFLVRSVALPPGVLERAGTGDLLSRITTDIDRLSSAMREAVPQLAIGVVWVALLLGGITVTAPPLALSVVVALPLLIVGCRWYFKRAPSAYRSEAAGYAAVSAVLTESVDAGRTVEAHRLGARRIALSERRIQEWTRWERYTLFLRSVLFPVVDLTHVLLLGAVLLLGGAFVIGGWITPGQLTTGALLSQMMIEPVGMILRWYDELQVAQVSIARLVGVREIEPEAADPERSPDGRDVHADRVSFGYLADVEVLREVSLQIRPGSRLALVGPSGAGKSTLGRLLAGIYGPRTGTVTLGGAELSAMPAERIREQVALVNQEHHVFVGSLRDNLRLARATAGEAELWAALGAVDADGWARALDKGLDTEVGSGGHALTPAQAQQIALARLVLADPHTLVLDEATSLLDPRAARHLERSLGRVLDGRTVVAIAHRLHTAHDADVIAVVEEGRISELGSHDELVAAEGAYAALWRSWHG</sequence>
<comment type="subcellular location">
    <subcellularLocation>
        <location evidence="1">Cell membrane</location>
        <topology evidence="1">Multi-pass membrane protein</topology>
    </subcellularLocation>
</comment>
<keyword evidence="2" id="KW-0813">Transport</keyword>
<evidence type="ECO:0000256" key="4">
    <source>
        <dbReference type="ARBA" id="ARBA00022519"/>
    </source>
</evidence>
<dbReference type="PANTHER" id="PTHR43394">
    <property type="entry name" value="ATP-DEPENDENT PERMEASE MDL1, MITOCHONDRIAL"/>
    <property type="match status" value="1"/>
</dbReference>
<evidence type="ECO:0000259" key="12">
    <source>
        <dbReference type="PROSITE" id="PS50929"/>
    </source>
</evidence>
<dbReference type="SUPFAM" id="SSF52540">
    <property type="entry name" value="P-loop containing nucleoside triphosphate hydrolases"/>
    <property type="match status" value="1"/>
</dbReference>
<dbReference type="GO" id="GO:0005524">
    <property type="term" value="F:ATP binding"/>
    <property type="evidence" value="ECO:0007669"/>
    <property type="project" value="UniProtKB-KW"/>
</dbReference>
<protein>
    <submittedName>
        <fullName evidence="13">ABC transporter ATP-binding protein</fullName>
    </submittedName>
</protein>
<evidence type="ECO:0000313" key="14">
    <source>
        <dbReference type="EMBL" id="QTZ95178.1"/>
    </source>
</evidence>